<proteinExistence type="predicted"/>
<sequence length="17" mass="1920">MLDSCKWSGLVFSCICK</sequence>
<protein>
    <submittedName>
        <fullName evidence="1">Uncharacterized protein</fullName>
    </submittedName>
</protein>
<reference evidence="1" key="1">
    <citation type="submission" date="2014-11" db="EMBL/GenBank/DDBJ databases">
        <authorList>
            <person name="Amaro Gonzalez C."/>
        </authorList>
    </citation>
    <scope>NUCLEOTIDE SEQUENCE</scope>
</reference>
<reference evidence="1" key="2">
    <citation type="journal article" date="2015" name="Fish Shellfish Immunol.">
        <title>Early steps in the European eel (Anguilla anguilla)-Vibrio vulnificus interaction in the gills: Role of the RtxA13 toxin.</title>
        <authorList>
            <person name="Callol A."/>
            <person name="Pajuelo D."/>
            <person name="Ebbesson L."/>
            <person name="Teles M."/>
            <person name="MacKenzie S."/>
            <person name="Amaro C."/>
        </authorList>
    </citation>
    <scope>NUCLEOTIDE SEQUENCE</scope>
</reference>
<name>A0A0E9XTU2_ANGAN</name>
<organism evidence="1">
    <name type="scientific">Anguilla anguilla</name>
    <name type="common">European freshwater eel</name>
    <name type="synonym">Muraena anguilla</name>
    <dbReference type="NCBI Taxonomy" id="7936"/>
    <lineage>
        <taxon>Eukaryota</taxon>
        <taxon>Metazoa</taxon>
        <taxon>Chordata</taxon>
        <taxon>Craniata</taxon>
        <taxon>Vertebrata</taxon>
        <taxon>Euteleostomi</taxon>
        <taxon>Actinopterygii</taxon>
        <taxon>Neopterygii</taxon>
        <taxon>Teleostei</taxon>
        <taxon>Anguilliformes</taxon>
        <taxon>Anguillidae</taxon>
        <taxon>Anguilla</taxon>
    </lineage>
</organism>
<evidence type="ECO:0000313" key="1">
    <source>
        <dbReference type="EMBL" id="JAI06168.1"/>
    </source>
</evidence>
<accession>A0A0E9XTU2</accession>
<dbReference type="AlphaFoldDB" id="A0A0E9XTU2"/>
<dbReference type="EMBL" id="GBXM01002410">
    <property type="protein sequence ID" value="JAI06168.1"/>
    <property type="molecule type" value="Transcribed_RNA"/>
</dbReference>